<dbReference type="PROSITE" id="PS51296">
    <property type="entry name" value="RIESKE"/>
    <property type="match status" value="1"/>
</dbReference>
<dbReference type="Pfam" id="PF00355">
    <property type="entry name" value="Rieske"/>
    <property type="match status" value="1"/>
</dbReference>
<dbReference type="Pfam" id="PF01266">
    <property type="entry name" value="DAO"/>
    <property type="match status" value="1"/>
</dbReference>
<reference evidence="7 8" key="1">
    <citation type="submission" date="2021-08" db="EMBL/GenBank/DDBJ databases">
        <title>Nocardioides bacterium WL0053 sp. nov., isolated from the sediment.</title>
        <authorList>
            <person name="Wang L."/>
            <person name="Zhang D."/>
            <person name="Zhang A."/>
        </authorList>
    </citation>
    <scope>NUCLEOTIDE SEQUENCE [LARGE SCALE GENOMIC DNA]</scope>
    <source>
        <strain evidence="7 8">WL0053</strain>
    </source>
</reference>
<dbReference type="InterPro" id="IPR005805">
    <property type="entry name" value="Rieske_Fe-S_prot_C"/>
</dbReference>
<dbReference type="InterPro" id="IPR036922">
    <property type="entry name" value="Rieske_2Fe-2S_sf"/>
</dbReference>
<keyword evidence="8" id="KW-1185">Reference proteome</keyword>
<dbReference type="PRINTS" id="PR00162">
    <property type="entry name" value="RIESKE"/>
</dbReference>
<evidence type="ECO:0000256" key="4">
    <source>
        <dbReference type="ARBA" id="ARBA00023014"/>
    </source>
</evidence>
<keyword evidence="4" id="KW-0411">Iron-sulfur</keyword>
<feature type="domain" description="Rieske" evidence="6">
    <location>
        <begin position="424"/>
        <end position="510"/>
    </location>
</feature>
<dbReference type="InterPro" id="IPR006076">
    <property type="entry name" value="FAD-dep_OxRdtase"/>
</dbReference>
<dbReference type="RefSeq" id="WP_221025279.1">
    <property type="nucleotide sequence ID" value="NZ_JAIEZQ010000002.1"/>
</dbReference>
<evidence type="ECO:0000256" key="2">
    <source>
        <dbReference type="ARBA" id="ARBA00022723"/>
    </source>
</evidence>
<dbReference type="InterPro" id="IPR036188">
    <property type="entry name" value="FAD/NAD-bd_sf"/>
</dbReference>
<evidence type="ECO:0000256" key="3">
    <source>
        <dbReference type="ARBA" id="ARBA00023004"/>
    </source>
</evidence>
<evidence type="ECO:0000256" key="5">
    <source>
        <dbReference type="ARBA" id="ARBA00023157"/>
    </source>
</evidence>
<keyword evidence="2" id="KW-0479">Metal-binding</keyword>
<dbReference type="Proteomes" id="UP000754710">
    <property type="component" value="Unassembled WGS sequence"/>
</dbReference>
<evidence type="ECO:0000313" key="8">
    <source>
        <dbReference type="Proteomes" id="UP000754710"/>
    </source>
</evidence>
<dbReference type="PANTHER" id="PTHR13847:SF274">
    <property type="entry name" value="RIESKE 2FE-2S IRON-SULFUR PROTEIN YHFW-RELATED"/>
    <property type="match status" value="1"/>
</dbReference>
<name>A0ABS7RKG6_9ACTN</name>
<gene>
    <name evidence="7" type="ORF">K1X13_12000</name>
</gene>
<keyword evidence="3" id="KW-0408">Iron</keyword>
<evidence type="ECO:0000313" key="7">
    <source>
        <dbReference type="EMBL" id="MBY9075545.1"/>
    </source>
</evidence>
<dbReference type="Gene3D" id="3.30.9.10">
    <property type="entry name" value="D-Amino Acid Oxidase, subunit A, domain 2"/>
    <property type="match status" value="1"/>
</dbReference>
<organism evidence="7 8">
    <name type="scientific">Nocardioides jiangsuensis</name>
    <dbReference type="NCBI Taxonomy" id="2866161"/>
    <lineage>
        <taxon>Bacteria</taxon>
        <taxon>Bacillati</taxon>
        <taxon>Actinomycetota</taxon>
        <taxon>Actinomycetes</taxon>
        <taxon>Propionibacteriales</taxon>
        <taxon>Nocardioidaceae</taxon>
        <taxon>Nocardioides</taxon>
    </lineage>
</organism>
<keyword evidence="1" id="KW-0001">2Fe-2S</keyword>
<accession>A0ABS7RKG6</accession>
<dbReference type="EMBL" id="JAIEZQ010000002">
    <property type="protein sequence ID" value="MBY9075545.1"/>
    <property type="molecule type" value="Genomic_DNA"/>
</dbReference>
<dbReference type="SUPFAM" id="SSF51905">
    <property type="entry name" value="FAD/NAD(P)-binding domain"/>
    <property type="match status" value="1"/>
</dbReference>
<evidence type="ECO:0000259" key="6">
    <source>
        <dbReference type="PROSITE" id="PS51296"/>
    </source>
</evidence>
<dbReference type="Gene3D" id="2.102.10.10">
    <property type="entry name" value="Rieske [2Fe-2S] iron-sulphur domain"/>
    <property type="match status" value="1"/>
</dbReference>
<protein>
    <submittedName>
        <fullName evidence="7">FAD-dependent oxidoreductase</fullName>
    </submittedName>
</protein>
<dbReference type="SUPFAM" id="SSF50022">
    <property type="entry name" value="ISP domain"/>
    <property type="match status" value="1"/>
</dbReference>
<sequence>MGHEASAGSGTVWGTEDRGQRFPALARDELADVVVVGAGIAGLSVARELARAGRRVAVLERHVVGAGVTGHTTAKVSVLQGARLAALGRRHGEQTAAAFVESQTAAMLHVADVVRRLGVDCDLEERPAYLFSEDVEDLTTLHDEAAAARRLGLPARFTHDTGLPFPTVGGVQVEDQLQFHPLRYLDALTDDLLAHGGRIWEGTTVTGLEERGRPAVRTADGHRVRAEHTVVATHFPLFDRSLLFARMHTSREFAVAGPVAERDAPHGMYISAGSDTRSLRTAPHDGGGRLLIATGAPFTPGAADARARLDDLVDWFTSHTAVERVEHVWAAQDNFTPDGLPFIGPLHPRTSRVWVATGFGGWGMTNGALAGTLLRDHIEGHPPPWADVYHPRRLKLAPEAQSATRAALRTVRGWAGARIAARVRDVDDVTAVRPGEAAVVSDKGGTWATHRDEDGTLHCVSAVCTHMGCLVAFNDVERTWECPCHGSRFGVDGQVLQGPATAPLQPRPGD</sequence>
<dbReference type="Gene3D" id="3.50.50.60">
    <property type="entry name" value="FAD/NAD(P)-binding domain"/>
    <property type="match status" value="1"/>
</dbReference>
<proteinExistence type="predicted"/>
<comment type="caution">
    <text evidence="7">The sequence shown here is derived from an EMBL/GenBank/DDBJ whole genome shotgun (WGS) entry which is preliminary data.</text>
</comment>
<dbReference type="InterPro" id="IPR017941">
    <property type="entry name" value="Rieske_2Fe-2S"/>
</dbReference>
<keyword evidence="5" id="KW-1015">Disulfide bond</keyword>
<evidence type="ECO:0000256" key="1">
    <source>
        <dbReference type="ARBA" id="ARBA00022714"/>
    </source>
</evidence>
<dbReference type="PANTHER" id="PTHR13847">
    <property type="entry name" value="SARCOSINE DEHYDROGENASE-RELATED"/>
    <property type="match status" value="1"/>
</dbReference>